<organism evidence="1 2">
    <name type="scientific">Anisodus tanguticus</name>
    <dbReference type="NCBI Taxonomy" id="243964"/>
    <lineage>
        <taxon>Eukaryota</taxon>
        <taxon>Viridiplantae</taxon>
        <taxon>Streptophyta</taxon>
        <taxon>Embryophyta</taxon>
        <taxon>Tracheophyta</taxon>
        <taxon>Spermatophyta</taxon>
        <taxon>Magnoliopsida</taxon>
        <taxon>eudicotyledons</taxon>
        <taxon>Gunneridae</taxon>
        <taxon>Pentapetalae</taxon>
        <taxon>asterids</taxon>
        <taxon>lamiids</taxon>
        <taxon>Solanales</taxon>
        <taxon>Solanaceae</taxon>
        <taxon>Solanoideae</taxon>
        <taxon>Hyoscyameae</taxon>
        <taxon>Anisodus</taxon>
    </lineage>
</organism>
<accession>A0AAE1VDF7</accession>
<reference evidence="1" key="1">
    <citation type="submission" date="2023-12" db="EMBL/GenBank/DDBJ databases">
        <title>Genome assembly of Anisodus tanguticus.</title>
        <authorList>
            <person name="Wang Y.-J."/>
        </authorList>
    </citation>
    <scope>NUCLEOTIDE SEQUENCE</scope>
    <source>
        <strain evidence="1">KB-2021</strain>
        <tissue evidence="1">Leaf</tissue>
    </source>
</reference>
<evidence type="ECO:0000313" key="2">
    <source>
        <dbReference type="Proteomes" id="UP001291623"/>
    </source>
</evidence>
<evidence type="ECO:0000313" key="1">
    <source>
        <dbReference type="EMBL" id="KAK4357414.1"/>
    </source>
</evidence>
<sequence length="58" mass="6578">MDPIPEGCNETAQYLLTMTAHKLFDAFSDWSKDAILEPNKVHMMTTSTMEAHIAIDHE</sequence>
<gene>
    <name evidence="1" type="ORF">RND71_023024</name>
</gene>
<comment type="caution">
    <text evidence="1">The sequence shown here is derived from an EMBL/GenBank/DDBJ whole genome shotgun (WGS) entry which is preliminary data.</text>
</comment>
<protein>
    <submittedName>
        <fullName evidence="1">Uncharacterized protein</fullName>
    </submittedName>
</protein>
<name>A0AAE1VDF7_9SOLA</name>
<keyword evidence="2" id="KW-1185">Reference proteome</keyword>
<proteinExistence type="predicted"/>
<dbReference type="Proteomes" id="UP001291623">
    <property type="component" value="Unassembled WGS sequence"/>
</dbReference>
<dbReference type="AlphaFoldDB" id="A0AAE1VDF7"/>
<dbReference type="EMBL" id="JAVYJV010000012">
    <property type="protein sequence ID" value="KAK4357414.1"/>
    <property type="molecule type" value="Genomic_DNA"/>
</dbReference>